<feature type="region of interest" description="Disordered" evidence="1">
    <location>
        <begin position="1"/>
        <end position="23"/>
    </location>
</feature>
<keyword evidence="3" id="KW-1185">Reference proteome</keyword>
<evidence type="ECO:0000313" key="2">
    <source>
        <dbReference type="EMBL" id="GAA0678977.1"/>
    </source>
</evidence>
<dbReference type="AlphaFoldDB" id="A0AAV3TD32"/>
<name>A0AAV3TD32_9EURY</name>
<dbReference type="RefSeq" id="WP_343774795.1">
    <property type="nucleotide sequence ID" value="NZ_BAAADV010000007.1"/>
</dbReference>
<accession>A0AAV3TD32</accession>
<proteinExistence type="predicted"/>
<gene>
    <name evidence="2" type="ORF">GCM10009020_29240</name>
</gene>
<evidence type="ECO:0000256" key="1">
    <source>
        <dbReference type="SAM" id="MobiDB-lite"/>
    </source>
</evidence>
<evidence type="ECO:0008006" key="4">
    <source>
        <dbReference type="Google" id="ProtNLM"/>
    </source>
</evidence>
<sequence>MTSDRSQPTERDVGKPIVDSDDNQVGLVADVTGNEIEVDPDPDMLDRAKARFGWKDRDDDTYRLDADRIRTVTDDEVVVRVP</sequence>
<dbReference type="EMBL" id="BAAADV010000007">
    <property type="protein sequence ID" value="GAA0678977.1"/>
    <property type="molecule type" value="Genomic_DNA"/>
</dbReference>
<dbReference type="Proteomes" id="UP001500420">
    <property type="component" value="Unassembled WGS sequence"/>
</dbReference>
<protein>
    <recommendedName>
        <fullName evidence="4">PRC-barrel domain containing protein</fullName>
    </recommendedName>
</protein>
<evidence type="ECO:0000313" key="3">
    <source>
        <dbReference type="Proteomes" id="UP001500420"/>
    </source>
</evidence>
<comment type="caution">
    <text evidence="2">The sequence shown here is derived from an EMBL/GenBank/DDBJ whole genome shotgun (WGS) entry which is preliminary data.</text>
</comment>
<organism evidence="2 3">
    <name type="scientific">Natronoarchaeum mannanilyticum</name>
    <dbReference type="NCBI Taxonomy" id="926360"/>
    <lineage>
        <taxon>Archaea</taxon>
        <taxon>Methanobacteriati</taxon>
        <taxon>Methanobacteriota</taxon>
        <taxon>Stenosarchaea group</taxon>
        <taxon>Halobacteria</taxon>
        <taxon>Halobacteriales</taxon>
        <taxon>Natronoarchaeaceae</taxon>
    </lineage>
</organism>
<reference evidence="2 3" key="1">
    <citation type="journal article" date="2019" name="Int. J. Syst. Evol. Microbiol.">
        <title>The Global Catalogue of Microorganisms (GCM) 10K type strain sequencing project: providing services to taxonomists for standard genome sequencing and annotation.</title>
        <authorList>
            <consortium name="The Broad Institute Genomics Platform"/>
            <consortium name="The Broad Institute Genome Sequencing Center for Infectious Disease"/>
            <person name="Wu L."/>
            <person name="Ma J."/>
        </authorList>
    </citation>
    <scope>NUCLEOTIDE SEQUENCE [LARGE SCALE GENOMIC DNA]</scope>
    <source>
        <strain evidence="2 3">JCM 16328</strain>
    </source>
</reference>